<name>A0A1G9SYN6_ALLAB</name>
<dbReference type="Proteomes" id="UP000183376">
    <property type="component" value="Chromosome I"/>
</dbReference>
<gene>
    <name evidence="1" type="ORF">SAMN04489726_1458</name>
</gene>
<dbReference type="AlphaFoldDB" id="A0A1G9SYN6"/>
<protein>
    <recommendedName>
        <fullName evidence="3">DUF2277 domain-containing protein</fullName>
    </recommendedName>
</protein>
<sequence length="78" mass="8209">MCRSIKTLRPPFAEDVTEIDIQAAALQYVRKISGFRKPAAHNAEAFDRAVAAVAEATAELLASIEVRGAAKGAPGNAD</sequence>
<keyword evidence="2" id="KW-1185">Reference proteome</keyword>
<proteinExistence type="predicted"/>
<dbReference type="STRING" id="211114.SAMN04489726_1458"/>
<dbReference type="RefSeq" id="WP_030433266.1">
    <property type="nucleotide sequence ID" value="NZ_JOEF01000039.1"/>
</dbReference>
<dbReference type="InterPro" id="IPR018735">
    <property type="entry name" value="DUF2277"/>
</dbReference>
<accession>A0A1G9SYN6</accession>
<dbReference type="EMBL" id="LT629701">
    <property type="protein sequence ID" value="SDM40549.1"/>
    <property type="molecule type" value="Genomic_DNA"/>
</dbReference>
<organism evidence="1 2">
    <name type="scientific">Allokutzneria albata</name>
    <name type="common">Kibdelosporangium albatum</name>
    <dbReference type="NCBI Taxonomy" id="211114"/>
    <lineage>
        <taxon>Bacteria</taxon>
        <taxon>Bacillati</taxon>
        <taxon>Actinomycetota</taxon>
        <taxon>Actinomycetes</taxon>
        <taxon>Pseudonocardiales</taxon>
        <taxon>Pseudonocardiaceae</taxon>
        <taxon>Allokutzneria</taxon>
    </lineage>
</organism>
<dbReference type="Pfam" id="PF10041">
    <property type="entry name" value="DUF2277"/>
    <property type="match status" value="1"/>
</dbReference>
<evidence type="ECO:0008006" key="3">
    <source>
        <dbReference type="Google" id="ProtNLM"/>
    </source>
</evidence>
<evidence type="ECO:0000313" key="2">
    <source>
        <dbReference type="Proteomes" id="UP000183376"/>
    </source>
</evidence>
<evidence type="ECO:0000313" key="1">
    <source>
        <dbReference type="EMBL" id="SDM40549.1"/>
    </source>
</evidence>
<reference evidence="1 2" key="1">
    <citation type="submission" date="2016-10" db="EMBL/GenBank/DDBJ databases">
        <authorList>
            <person name="de Groot N.N."/>
        </authorList>
    </citation>
    <scope>NUCLEOTIDE SEQUENCE [LARGE SCALE GENOMIC DNA]</scope>
    <source>
        <strain evidence="1 2">DSM 44149</strain>
    </source>
</reference>
<dbReference type="OrthoDB" id="2720376at2"/>
<dbReference type="eggNOG" id="COG5552">
    <property type="taxonomic scope" value="Bacteria"/>
</dbReference>